<name>A0A0E9X784_ANGAN</name>
<dbReference type="EMBL" id="GBXM01010286">
    <property type="protein sequence ID" value="JAH98291.1"/>
    <property type="molecule type" value="Transcribed_RNA"/>
</dbReference>
<proteinExistence type="predicted"/>
<sequence>MRSHFRSFDVLVCFLFGGGDIRAKLRQIHFQSQLIFRDFILCGVRRDFSLPPTRAYLPTLERYKTAVM</sequence>
<evidence type="ECO:0000313" key="1">
    <source>
        <dbReference type="EMBL" id="JAH98291.1"/>
    </source>
</evidence>
<protein>
    <submittedName>
        <fullName evidence="1">Uncharacterized protein</fullName>
    </submittedName>
</protein>
<reference evidence="1" key="2">
    <citation type="journal article" date="2015" name="Fish Shellfish Immunol.">
        <title>Early steps in the European eel (Anguilla anguilla)-Vibrio vulnificus interaction in the gills: Role of the RtxA13 toxin.</title>
        <authorList>
            <person name="Callol A."/>
            <person name="Pajuelo D."/>
            <person name="Ebbesson L."/>
            <person name="Teles M."/>
            <person name="MacKenzie S."/>
            <person name="Amaro C."/>
        </authorList>
    </citation>
    <scope>NUCLEOTIDE SEQUENCE</scope>
</reference>
<dbReference type="AlphaFoldDB" id="A0A0E9X784"/>
<reference evidence="1" key="1">
    <citation type="submission" date="2014-11" db="EMBL/GenBank/DDBJ databases">
        <authorList>
            <person name="Amaro Gonzalez C."/>
        </authorList>
    </citation>
    <scope>NUCLEOTIDE SEQUENCE</scope>
</reference>
<accession>A0A0E9X784</accession>
<organism evidence="1">
    <name type="scientific">Anguilla anguilla</name>
    <name type="common">European freshwater eel</name>
    <name type="synonym">Muraena anguilla</name>
    <dbReference type="NCBI Taxonomy" id="7936"/>
    <lineage>
        <taxon>Eukaryota</taxon>
        <taxon>Metazoa</taxon>
        <taxon>Chordata</taxon>
        <taxon>Craniata</taxon>
        <taxon>Vertebrata</taxon>
        <taxon>Euteleostomi</taxon>
        <taxon>Actinopterygii</taxon>
        <taxon>Neopterygii</taxon>
        <taxon>Teleostei</taxon>
        <taxon>Anguilliformes</taxon>
        <taxon>Anguillidae</taxon>
        <taxon>Anguilla</taxon>
    </lineage>
</organism>